<dbReference type="PANTHER" id="PTHR43639:SF1">
    <property type="entry name" value="SHORT-CHAIN DEHYDROGENASE_REDUCTASE FAMILY PROTEIN"/>
    <property type="match status" value="1"/>
</dbReference>
<dbReference type="EMBL" id="PFKO01000174">
    <property type="protein sequence ID" value="PIY32715.1"/>
    <property type="molecule type" value="Genomic_DNA"/>
</dbReference>
<evidence type="ECO:0000313" key="3">
    <source>
        <dbReference type="EMBL" id="PIX34878.1"/>
    </source>
</evidence>
<dbReference type="PRINTS" id="PR00080">
    <property type="entry name" value="SDRFAMILY"/>
</dbReference>
<keyword evidence="2" id="KW-0560">Oxidoreductase</keyword>
<evidence type="ECO:0000256" key="2">
    <source>
        <dbReference type="ARBA" id="ARBA00023002"/>
    </source>
</evidence>
<protein>
    <submittedName>
        <fullName evidence="3">Oxidoreductase</fullName>
    </submittedName>
</protein>
<dbReference type="SUPFAM" id="SSF51735">
    <property type="entry name" value="NAD(P)-binding Rossmann-fold domains"/>
    <property type="match status" value="1"/>
</dbReference>
<evidence type="ECO:0000256" key="1">
    <source>
        <dbReference type="ARBA" id="ARBA00006484"/>
    </source>
</evidence>
<accession>A0A2M7K9R6</accession>
<dbReference type="EMBL" id="PFIP01000040">
    <property type="protein sequence ID" value="PIX34878.1"/>
    <property type="molecule type" value="Genomic_DNA"/>
</dbReference>
<dbReference type="AlphaFoldDB" id="A0A2M7K9R6"/>
<evidence type="ECO:0000313" key="4">
    <source>
        <dbReference type="EMBL" id="PIY32715.1"/>
    </source>
</evidence>
<evidence type="ECO:0000313" key="6">
    <source>
        <dbReference type="Proteomes" id="UP000231493"/>
    </source>
</evidence>
<evidence type="ECO:0000313" key="5">
    <source>
        <dbReference type="Proteomes" id="UP000230646"/>
    </source>
</evidence>
<dbReference type="Proteomes" id="UP000230646">
    <property type="component" value="Unassembled WGS sequence"/>
</dbReference>
<dbReference type="InterPro" id="IPR002347">
    <property type="entry name" value="SDR_fam"/>
</dbReference>
<comment type="similarity">
    <text evidence="1">Belongs to the short-chain dehydrogenases/reductases (SDR) family.</text>
</comment>
<gene>
    <name evidence="4" type="ORF">COZ07_04755</name>
    <name evidence="3" type="ORF">COZ58_02210</name>
</gene>
<dbReference type="InterPro" id="IPR036291">
    <property type="entry name" value="NAD(P)-bd_dom_sf"/>
</dbReference>
<dbReference type="GO" id="GO:0016491">
    <property type="term" value="F:oxidoreductase activity"/>
    <property type="evidence" value="ECO:0007669"/>
    <property type="project" value="UniProtKB-KW"/>
</dbReference>
<dbReference type="RefSeq" id="WP_406607455.1">
    <property type="nucleotide sequence ID" value="NZ_PFKO01000174.1"/>
</dbReference>
<proteinExistence type="inferred from homology"/>
<organism evidence="3 6">
    <name type="scientific">Candidatus Infernicultor aquiphilus</name>
    <dbReference type="NCBI Taxonomy" id="1805029"/>
    <lineage>
        <taxon>Bacteria</taxon>
        <taxon>Pseudomonadati</taxon>
        <taxon>Atribacterota</taxon>
        <taxon>Candidatus Phoenicimicrobiia</taxon>
        <taxon>Candidatus Pheonicimicrobiales</taxon>
        <taxon>Candidatus Phoenicimicrobiaceae</taxon>
        <taxon>Candidatus Infernicultor</taxon>
    </lineage>
</organism>
<dbReference type="CDD" id="cd05233">
    <property type="entry name" value="SDR_c"/>
    <property type="match status" value="1"/>
</dbReference>
<dbReference type="Proteomes" id="UP000231493">
    <property type="component" value="Unassembled WGS sequence"/>
</dbReference>
<dbReference type="PRINTS" id="PR00081">
    <property type="entry name" value="GDHRDH"/>
</dbReference>
<reference evidence="3" key="2">
    <citation type="submission" date="2017-09" db="EMBL/GenBank/DDBJ databases">
        <title>Depth-based differentiation of microbial function through sediment-hosted aquifers and enrichment of novel symbionts in the deep terrestrial subsurface.</title>
        <authorList>
            <person name="Probst A.J."/>
            <person name="Ladd B."/>
            <person name="Jarett J.K."/>
            <person name="Geller-Mcgrath D.E."/>
            <person name="Sieber C.M.K."/>
            <person name="Emerson J.B."/>
            <person name="Anantharaman K."/>
            <person name="Thomas B.C."/>
            <person name="Malmstrom R."/>
            <person name="Stieglmeier M."/>
            <person name="Klingl A."/>
            <person name="Woyke T."/>
            <person name="Ryan C.M."/>
            <person name="Banfield J.F."/>
        </authorList>
    </citation>
    <scope>NUCLEOTIDE SEQUENCE</scope>
    <source>
        <strain evidence="3">CG_4_8_14_3_um_filter_34_18</strain>
    </source>
</reference>
<reference evidence="5 6" key="1">
    <citation type="submission" date="2017-09" db="EMBL/GenBank/DDBJ databases">
        <title>Depth-based differentiation of microbial function through sediment-hosted aquifers and enrichment of novel symbionts in the deep terrestrial subsurface.</title>
        <authorList>
            <person name="Probst A.J."/>
            <person name="Ladd B."/>
            <person name="Jarett J.K."/>
            <person name="Geller-Mcgrath D.E."/>
            <person name="Sieber C.M."/>
            <person name="Emerson J.B."/>
            <person name="Anantharaman K."/>
            <person name="Thomas B.C."/>
            <person name="Malmstrom R."/>
            <person name="Stieglmeier M."/>
            <person name="Klingl A."/>
            <person name="Woyke T."/>
            <person name="Ryan C.M."/>
            <person name="Banfield J.F."/>
        </authorList>
    </citation>
    <scope>NUCLEOTIDE SEQUENCE [LARGE SCALE GENOMIC DNA]</scope>
    <source>
        <strain evidence="4">CG_4_10_14_3_um_filter_34_13</strain>
    </source>
</reference>
<dbReference type="Gene3D" id="3.40.50.720">
    <property type="entry name" value="NAD(P)-binding Rossmann-like Domain"/>
    <property type="match status" value="1"/>
</dbReference>
<comment type="caution">
    <text evidence="3">The sequence shown here is derived from an EMBL/GenBank/DDBJ whole genome shotgun (WGS) entry which is preliminary data.</text>
</comment>
<accession>A0A2M7PQC0</accession>
<dbReference type="InterPro" id="IPR020904">
    <property type="entry name" value="Sc_DH/Rdtase_CS"/>
</dbReference>
<dbReference type="FunFam" id="3.40.50.720:FF:000084">
    <property type="entry name" value="Short-chain dehydrogenase reductase"/>
    <property type="match status" value="1"/>
</dbReference>
<dbReference type="Pfam" id="PF13561">
    <property type="entry name" value="adh_short_C2"/>
    <property type="match status" value="1"/>
</dbReference>
<dbReference type="PROSITE" id="PS00061">
    <property type="entry name" value="ADH_SHORT"/>
    <property type="match status" value="1"/>
</dbReference>
<dbReference type="PANTHER" id="PTHR43639">
    <property type="entry name" value="OXIDOREDUCTASE, SHORT-CHAIN DEHYDROGENASE/REDUCTASE FAMILY (AFU_ORTHOLOGUE AFUA_5G02870)"/>
    <property type="match status" value="1"/>
</dbReference>
<sequence length="243" mass="26671">MSKIILITGASTGLGAETARLLAFQNEIIVHYYSSQKEAEKVAANVEIKGGKSFLVQADLSQEEGCLKLFNTVTEKFPKLDVLINNAGGLIRRQAAKELEWKLMMETFSLNTFSTMKLSSLFIPWLEKGNNSCIINISSIAMRHGSPGATIYGACKGAIDSFTRGLAHELAPTIRVNAVSPGVIDTPFHKKVSTPEKMKKFKESTPLKQIGEAIHIAKTIEFLINNYFITGETIDVNGGLFMR</sequence>
<name>A0A2M7K9R6_9BACT</name>